<dbReference type="Proteomes" id="UP000053433">
    <property type="component" value="Unassembled WGS sequence"/>
</dbReference>
<dbReference type="EMBL" id="LMUA01000004">
    <property type="protein sequence ID" value="KUE77116.1"/>
    <property type="molecule type" value="Genomic_DNA"/>
</dbReference>
<organism evidence="1 3">
    <name type="scientific">Ruthenibacterium lactatiformans</name>
    <dbReference type="NCBI Taxonomy" id="1550024"/>
    <lineage>
        <taxon>Bacteria</taxon>
        <taxon>Bacillati</taxon>
        <taxon>Bacillota</taxon>
        <taxon>Clostridia</taxon>
        <taxon>Eubacteriales</taxon>
        <taxon>Oscillospiraceae</taxon>
        <taxon>Ruthenibacterium</taxon>
    </lineage>
</organism>
<accession>A0A0D8J1X7</accession>
<gene>
    <name evidence="2" type="ORF">ASJ35_04250</name>
    <name evidence="1" type="ORF">TQ39_10305</name>
</gene>
<dbReference type="AlphaFoldDB" id="A0A0D8J1X7"/>
<accession>A0A0W7TTG5</accession>
<sequence>MEHSLYPVPPRFTVRRLVLMDLAAICTLYGACGRDTAWGTRETLAALFGEGEWWGGFLGGELVVCCACVPARSATPQAAALRGALAPARLPARFLLPPAATPEGRAFAGRFLSLLGERLWPPCASPEKRLAAAVPVKTGGLLLDGFFEAGFTLFLVRPLAALRPHYLLTPPGLRQPAPGTPDEDAVRRVHIPLADTLAVSRLLEQGFCGTALYEGADGQPALRLERPNPA</sequence>
<dbReference type="EMBL" id="JXXK01000013">
    <property type="protein sequence ID" value="KJF39773.1"/>
    <property type="molecule type" value="Genomic_DNA"/>
</dbReference>
<proteinExistence type="predicted"/>
<keyword evidence="3" id="KW-1185">Reference proteome</keyword>
<comment type="caution">
    <text evidence="1">The sequence shown here is derived from an EMBL/GenBank/DDBJ whole genome shotgun (WGS) entry which is preliminary data.</text>
</comment>
<reference evidence="2 4" key="2">
    <citation type="submission" date="2015-10" db="EMBL/GenBank/DDBJ databases">
        <title>A novel member of the family Ruminococcaceae isolated from human faeces.</title>
        <authorList>
            <person name="Shkoporov A.N."/>
            <person name="Chaplin A.V."/>
            <person name="Motuzova O.V."/>
            <person name="Kafarskaia L.I."/>
            <person name="Efimov B.A."/>
        </authorList>
    </citation>
    <scope>NUCLEOTIDE SEQUENCE [LARGE SCALE GENOMIC DNA]</scope>
    <source>
        <strain evidence="2 4">668</strain>
    </source>
</reference>
<evidence type="ECO:0000313" key="4">
    <source>
        <dbReference type="Proteomes" id="UP000053433"/>
    </source>
</evidence>
<evidence type="ECO:0000313" key="1">
    <source>
        <dbReference type="EMBL" id="KJF39773.1"/>
    </source>
</evidence>
<name>A0A0D8J1X7_9FIRM</name>
<dbReference type="RefSeq" id="WP_050005462.1">
    <property type="nucleotide sequence ID" value="NZ_CAUEXJ010000010.1"/>
</dbReference>
<reference evidence="1" key="1">
    <citation type="submission" date="2015-02" db="EMBL/GenBank/DDBJ databases">
        <title>A novel member of the family Ruminococcaceae isolated from human feces.</title>
        <authorList>
            <person name="Shkoporov A.N."/>
            <person name="Chaplin A.V."/>
            <person name="Motuzova O.V."/>
            <person name="Kafarskaia L.I."/>
            <person name="Khokhlova E.V."/>
            <person name="Efimov B.A."/>
        </authorList>
    </citation>
    <scope>NUCLEOTIDE SEQUENCE [LARGE SCALE GENOMIC DNA]</scope>
    <source>
        <strain evidence="1">585-1</strain>
    </source>
</reference>
<protein>
    <submittedName>
        <fullName evidence="1">Uncharacterized protein</fullName>
    </submittedName>
</protein>
<evidence type="ECO:0000313" key="3">
    <source>
        <dbReference type="Proteomes" id="UP000032483"/>
    </source>
</evidence>
<dbReference type="GeneID" id="42856972"/>
<evidence type="ECO:0000313" key="2">
    <source>
        <dbReference type="EMBL" id="KUE77116.1"/>
    </source>
</evidence>
<dbReference type="Proteomes" id="UP000032483">
    <property type="component" value="Unassembled WGS sequence"/>
</dbReference>